<dbReference type="AlphaFoldDB" id="A0A1B7NWS8"/>
<evidence type="ECO:0000313" key="2">
    <source>
        <dbReference type="Proteomes" id="UP000091918"/>
    </source>
</evidence>
<protein>
    <submittedName>
        <fullName evidence="1">Uncharacterized protein</fullName>
    </submittedName>
</protein>
<reference evidence="1 2" key="1">
    <citation type="submission" date="2015-07" db="EMBL/GenBank/DDBJ databases">
        <title>Emmonsia species relationships and genome sequence.</title>
        <authorList>
            <person name="Cuomo C.A."/>
            <person name="Schwartz I.S."/>
            <person name="Kenyon C."/>
            <person name="de Hoog G.S."/>
            <person name="Govender N.P."/>
            <person name="Botha A."/>
            <person name="Moreno L."/>
            <person name="de Vries M."/>
            <person name="Munoz J.F."/>
            <person name="Stielow J.B."/>
        </authorList>
    </citation>
    <scope>NUCLEOTIDE SEQUENCE [LARGE SCALE GENOMIC DNA]</scope>
    <source>
        <strain evidence="1 2">CBS 136260</strain>
    </source>
</reference>
<dbReference type="EMBL" id="LGUA01000524">
    <property type="protein sequence ID" value="OAX81205.1"/>
    <property type="molecule type" value="Genomic_DNA"/>
</dbReference>
<keyword evidence="2" id="KW-1185">Reference proteome</keyword>
<proteinExistence type="predicted"/>
<sequence length="199" mass="22545">MLLGSYRREPRKAQAQAQCHQLSAAPNVKLQTLDELRNTFRHEPEVNLLSVFRRIILVVFPLSEKVNALLARCLGESLDDKPSDAVRNFKSNVLYNSLLDTLRKSLNLDPIPGPRQSRDFIEKRGQKGYYFSDSQDVLLADQGAQVDAKRISEQPSAWPDVYKVYAFPRAIMPPVRILPAGSQREEALQADNTPPNKPY</sequence>
<organism evidence="1 2">
    <name type="scientific">Emergomyces africanus</name>
    <dbReference type="NCBI Taxonomy" id="1955775"/>
    <lineage>
        <taxon>Eukaryota</taxon>
        <taxon>Fungi</taxon>
        <taxon>Dikarya</taxon>
        <taxon>Ascomycota</taxon>
        <taxon>Pezizomycotina</taxon>
        <taxon>Eurotiomycetes</taxon>
        <taxon>Eurotiomycetidae</taxon>
        <taxon>Onygenales</taxon>
        <taxon>Ajellomycetaceae</taxon>
        <taxon>Emergomyces</taxon>
    </lineage>
</organism>
<name>A0A1B7NWS8_9EURO</name>
<comment type="caution">
    <text evidence="1">The sequence shown here is derived from an EMBL/GenBank/DDBJ whole genome shotgun (WGS) entry which is preliminary data.</text>
</comment>
<dbReference type="Proteomes" id="UP000091918">
    <property type="component" value="Unassembled WGS sequence"/>
</dbReference>
<accession>A0A1B7NWS8</accession>
<gene>
    <name evidence="1" type="ORF">ACJ72_04453</name>
</gene>
<evidence type="ECO:0000313" key="1">
    <source>
        <dbReference type="EMBL" id="OAX81205.1"/>
    </source>
</evidence>